<gene>
    <name evidence="7" type="ORF">B0H24_100797</name>
    <name evidence="6" type="ORF">BY455_10750</name>
</gene>
<dbReference type="EMBL" id="PTIU01000007">
    <property type="protein sequence ID" value="PPK55187.1"/>
    <property type="molecule type" value="Genomic_DNA"/>
</dbReference>
<evidence type="ECO:0000313" key="7">
    <source>
        <dbReference type="EMBL" id="PPK55187.1"/>
    </source>
</evidence>
<keyword evidence="3" id="KW-0998">Cell outer membrane</keyword>
<comment type="similarity">
    <text evidence="1 4">Belongs to the outer membrane factor (OMF) (TC 1.B.17) family.</text>
</comment>
<comment type="caution">
    <text evidence="7">The sequence shown here is derived from an EMBL/GenBank/DDBJ whole genome shotgun (WGS) entry which is preliminary data.</text>
</comment>
<dbReference type="AlphaFoldDB" id="A0A2S6G7M8"/>
<dbReference type="Gene3D" id="2.20.200.10">
    <property type="entry name" value="Outer membrane efflux proteins (OEP)"/>
    <property type="match status" value="1"/>
</dbReference>
<evidence type="ECO:0000256" key="2">
    <source>
        <dbReference type="ARBA" id="ARBA00022452"/>
    </source>
</evidence>
<evidence type="ECO:0000256" key="3">
    <source>
        <dbReference type="ARBA" id="ARBA00023237"/>
    </source>
</evidence>
<reference evidence="7 8" key="2">
    <citation type="submission" date="2018-02" db="EMBL/GenBank/DDBJ databases">
        <title>Subsurface microbial communities from deep shales in Ohio and West Virginia, USA.</title>
        <authorList>
            <person name="Wrighton K."/>
        </authorList>
    </citation>
    <scope>NUCLEOTIDE SEQUENCE [LARGE SCALE GENOMIC DNA]</scope>
    <source>
        <strain evidence="7 8">UTICA-S1B9</strain>
    </source>
</reference>
<dbReference type="OrthoDB" id="9770517at2"/>
<dbReference type="PANTHER" id="PTHR30203:SF33">
    <property type="entry name" value="BLR4455 PROTEIN"/>
    <property type="match status" value="1"/>
</dbReference>
<accession>A0A2S6G7M8</accession>
<keyword evidence="4" id="KW-0732">Signal</keyword>
<evidence type="ECO:0000256" key="4">
    <source>
        <dbReference type="RuleBase" id="RU362097"/>
    </source>
</evidence>
<proteinExistence type="inferred from homology"/>
<feature type="signal peptide" evidence="4">
    <location>
        <begin position="1"/>
        <end position="25"/>
    </location>
</feature>
<reference evidence="6 9" key="1">
    <citation type="submission" date="2018-02" db="EMBL/GenBank/DDBJ databases">
        <title>Deep subsurface shale carbon reservoir microbial communities from Ohio and West Virginia, USA.</title>
        <authorList>
            <person name="Wrighton K."/>
        </authorList>
    </citation>
    <scope>NUCLEOTIDE SEQUENCE [LARGE SCALE GENOMIC DNA]</scope>
    <source>
        <strain evidence="6 9">UTICA-S1B6</strain>
    </source>
</reference>
<dbReference type="GO" id="GO:0015562">
    <property type="term" value="F:efflux transmembrane transporter activity"/>
    <property type="evidence" value="ECO:0007669"/>
    <property type="project" value="InterPro"/>
</dbReference>
<dbReference type="SUPFAM" id="SSF56954">
    <property type="entry name" value="Outer membrane efflux proteins (OEP)"/>
    <property type="match status" value="1"/>
</dbReference>
<comment type="subcellular location">
    <subcellularLocation>
        <location evidence="4">Cell outer membrane</location>
        <topology evidence="4">Lipid-anchor</topology>
    </subcellularLocation>
</comment>
<organism evidence="7 8">
    <name type="scientific">Marinobacter persicus</name>
    <dbReference type="NCBI Taxonomy" id="930118"/>
    <lineage>
        <taxon>Bacteria</taxon>
        <taxon>Pseudomonadati</taxon>
        <taxon>Pseudomonadota</taxon>
        <taxon>Gammaproteobacteria</taxon>
        <taxon>Pseudomonadales</taxon>
        <taxon>Marinobacteraceae</taxon>
        <taxon>Marinobacter</taxon>
    </lineage>
</organism>
<dbReference type="Pfam" id="PF02321">
    <property type="entry name" value="OEP"/>
    <property type="match status" value="2"/>
</dbReference>
<feature type="chain" id="PRO_5015372299" evidence="4">
    <location>
        <begin position="26"/>
        <end position="464"/>
    </location>
</feature>
<keyword evidence="4 7" id="KW-0449">Lipoprotein</keyword>
<evidence type="ECO:0000313" key="8">
    <source>
        <dbReference type="Proteomes" id="UP000239446"/>
    </source>
</evidence>
<dbReference type="InterPro" id="IPR003423">
    <property type="entry name" value="OMP_efflux"/>
</dbReference>
<name>A0A2S6G7M8_9GAMM</name>
<dbReference type="Proteomes" id="UP000239648">
    <property type="component" value="Unassembled WGS sequence"/>
</dbReference>
<evidence type="ECO:0000256" key="1">
    <source>
        <dbReference type="ARBA" id="ARBA00007613"/>
    </source>
</evidence>
<keyword evidence="4" id="KW-0472">Membrane</keyword>
<evidence type="ECO:0000256" key="5">
    <source>
        <dbReference type="SAM" id="Coils"/>
    </source>
</evidence>
<protein>
    <submittedName>
        <fullName evidence="7">NodT family efflux transporter outer membrane factor (OMF) lipoprotein</fullName>
    </submittedName>
</protein>
<keyword evidence="5" id="KW-0175">Coiled coil</keyword>
<evidence type="ECO:0000313" key="9">
    <source>
        <dbReference type="Proteomes" id="UP000239648"/>
    </source>
</evidence>
<feature type="coiled-coil region" evidence="5">
    <location>
        <begin position="217"/>
        <end position="244"/>
    </location>
</feature>
<dbReference type="EMBL" id="PTIT01000007">
    <property type="protein sequence ID" value="PPK52125.1"/>
    <property type="molecule type" value="Genomic_DNA"/>
</dbReference>
<feature type="coiled-coil region" evidence="5">
    <location>
        <begin position="343"/>
        <end position="405"/>
    </location>
</feature>
<keyword evidence="4" id="KW-0812">Transmembrane</keyword>
<keyword evidence="9" id="KW-1185">Reference proteome</keyword>
<keyword evidence="4" id="KW-0564">Palmitate</keyword>
<dbReference type="Gene3D" id="1.20.1600.10">
    <property type="entry name" value="Outer membrane efflux proteins (OEP)"/>
    <property type="match status" value="1"/>
</dbReference>
<dbReference type="PANTHER" id="PTHR30203">
    <property type="entry name" value="OUTER MEMBRANE CATION EFFLUX PROTEIN"/>
    <property type="match status" value="1"/>
</dbReference>
<dbReference type="Proteomes" id="UP000239446">
    <property type="component" value="Unassembled WGS sequence"/>
</dbReference>
<dbReference type="NCBIfam" id="TIGR01845">
    <property type="entry name" value="outer_NodT"/>
    <property type="match status" value="1"/>
</dbReference>
<evidence type="ECO:0000313" key="6">
    <source>
        <dbReference type="EMBL" id="PPK52125.1"/>
    </source>
</evidence>
<dbReference type="GO" id="GO:0009279">
    <property type="term" value="C:cell outer membrane"/>
    <property type="evidence" value="ECO:0007669"/>
    <property type="project" value="UniProtKB-SubCell"/>
</dbReference>
<sequence>MPSLCMTTRLRFLLLLIPVILGGCATSPGSSEPQTDITDDFSRRGELPLNNQWWQAFGDPDLNQLVKDALAGNFSLAANYQRLLQARATAERQAAGLWPSLDASLGAERQESETTSTDTFSTSLSASYEVDLWGRVQALTEAEELRAAASQSDYEAAAVSLSGEIANTWFQLVEQRAQLALARDQLQTNLDVLSLIETRFTAGQSGSPDVLRQRQLVSASRERLTTLEGDIRVLENQLAVLTGQPPLRATLPESARLPSLPPLPQTGVPGELVQRRPDVQQAWRLVQAADRDLAAAISNRFPRLSLEASISNRTDTARELFDNWLATLAGNLVAPLVDGGERRAEVTRSRAVLEQRVQEYRQTVLTAIQEVEDALTTEHQQQQRLERLEQQIDLAGASYRQLRTRYLNGAVSYIEVLNALQDRQDLQRTRLTARQQLLNARVALYRALAGSIEPQNDRMESNQT</sequence>
<dbReference type="InterPro" id="IPR010131">
    <property type="entry name" value="MdtP/NodT-like"/>
</dbReference>
<keyword evidence="2 4" id="KW-1134">Transmembrane beta strand</keyword>